<name>A0ABR2YG92_9CHLO</name>
<evidence type="ECO:0000256" key="5">
    <source>
        <dbReference type="SAM" id="MobiDB-lite"/>
    </source>
</evidence>
<evidence type="ECO:0000313" key="7">
    <source>
        <dbReference type="EMBL" id="KAK9904767.1"/>
    </source>
</evidence>
<dbReference type="PANTHER" id="PTHR22952">
    <property type="entry name" value="CAMP-RESPONSE ELEMENT BINDING PROTEIN-RELATED"/>
    <property type="match status" value="1"/>
</dbReference>
<feature type="coiled-coil region" evidence="4">
    <location>
        <begin position="318"/>
        <end position="345"/>
    </location>
</feature>
<feature type="compositionally biased region" description="Basic and acidic residues" evidence="5">
    <location>
        <begin position="179"/>
        <end position="188"/>
    </location>
</feature>
<dbReference type="Proteomes" id="UP001491310">
    <property type="component" value="Unassembled WGS sequence"/>
</dbReference>
<dbReference type="PROSITE" id="PS00036">
    <property type="entry name" value="BZIP_BASIC"/>
    <property type="match status" value="1"/>
</dbReference>
<feature type="domain" description="BZIP" evidence="6">
    <location>
        <begin position="300"/>
        <end position="346"/>
    </location>
</feature>
<evidence type="ECO:0000256" key="4">
    <source>
        <dbReference type="SAM" id="Coils"/>
    </source>
</evidence>
<gene>
    <name evidence="7" type="ORF">WJX75_002150</name>
</gene>
<dbReference type="InterPro" id="IPR046347">
    <property type="entry name" value="bZIP_sf"/>
</dbReference>
<keyword evidence="4" id="KW-0175">Coiled coil</keyword>
<reference evidence="7 8" key="1">
    <citation type="journal article" date="2024" name="Nat. Commun.">
        <title>Phylogenomics reveals the evolutionary origins of lichenization in chlorophyte algae.</title>
        <authorList>
            <person name="Puginier C."/>
            <person name="Libourel C."/>
            <person name="Otte J."/>
            <person name="Skaloud P."/>
            <person name="Haon M."/>
            <person name="Grisel S."/>
            <person name="Petersen M."/>
            <person name="Berrin J.G."/>
            <person name="Delaux P.M."/>
            <person name="Dal Grande F."/>
            <person name="Keller J."/>
        </authorList>
    </citation>
    <scope>NUCLEOTIDE SEQUENCE [LARGE SCALE GENOMIC DNA]</scope>
    <source>
        <strain evidence="7 8">SAG 216-7</strain>
    </source>
</reference>
<feature type="region of interest" description="Disordered" evidence="5">
    <location>
        <begin position="164"/>
        <end position="298"/>
    </location>
</feature>
<dbReference type="SMART" id="SM00338">
    <property type="entry name" value="BRLZ"/>
    <property type="match status" value="1"/>
</dbReference>
<dbReference type="EMBL" id="JALJOT010000012">
    <property type="protein sequence ID" value="KAK9904767.1"/>
    <property type="molecule type" value="Genomic_DNA"/>
</dbReference>
<feature type="compositionally biased region" description="Polar residues" evidence="5">
    <location>
        <begin position="239"/>
        <end position="252"/>
    </location>
</feature>
<keyword evidence="2" id="KW-0238">DNA-binding</keyword>
<dbReference type="InterPro" id="IPR004827">
    <property type="entry name" value="bZIP"/>
</dbReference>
<evidence type="ECO:0000256" key="3">
    <source>
        <dbReference type="ARBA" id="ARBA00023242"/>
    </source>
</evidence>
<evidence type="ECO:0000256" key="2">
    <source>
        <dbReference type="ARBA" id="ARBA00023125"/>
    </source>
</evidence>
<dbReference type="CDD" id="cd14707">
    <property type="entry name" value="bZIP_plant_BZIP46"/>
    <property type="match status" value="1"/>
</dbReference>
<dbReference type="InterPro" id="IPR043452">
    <property type="entry name" value="BZIP46-like"/>
</dbReference>
<accession>A0ABR2YG92</accession>
<dbReference type="Pfam" id="PF00170">
    <property type="entry name" value="bZIP_1"/>
    <property type="match status" value="1"/>
</dbReference>
<sequence length="374" mass="40766">MTLDQLQQSVGSGKPFGSMNMEDFLAAVWDRDAGGVPPPTEAGYNLPEAVPAFQPQAPAPLHPDYSGKTVEEVWNSIHKSSATNDGQHPGLPGFQTVTLGSFLERVGVDFPSMDLQQNGLLPPAPDLQIHTFYPQVDAAVHITQSAPMRVKKDPALPYISQQFEPAIQPRPSRRAARPGYHEQEEVGHSDIGANVVDGIPWRPASPPISMPQTPSHSPTSQQGANGSMPGPSSMPIDFQPSTSAPGTYQQSKRGAMAQQSLGMPPLPPQQPPSKQLPGAAARAARQRKRKAEPEVIDERTQRLQKRMVKNRESAARSRQRKQAYTATLEQQVDELKQQNRELLEQVIAHCQPPPAAHVPTLGGQPLRRTRTTPL</sequence>
<comment type="subcellular location">
    <subcellularLocation>
        <location evidence="1">Nucleus</location>
    </subcellularLocation>
</comment>
<evidence type="ECO:0000256" key="1">
    <source>
        <dbReference type="ARBA" id="ARBA00004123"/>
    </source>
</evidence>
<dbReference type="PANTHER" id="PTHR22952:SF175">
    <property type="entry name" value="PROTEIN ABSCISIC ACID-INSENSITIVE 5"/>
    <property type="match status" value="1"/>
</dbReference>
<dbReference type="Gene3D" id="1.20.5.170">
    <property type="match status" value="1"/>
</dbReference>
<dbReference type="SUPFAM" id="SSF57959">
    <property type="entry name" value="Leucine zipper domain"/>
    <property type="match status" value="1"/>
</dbReference>
<feature type="compositionally biased region" description="Polar residues" evidence="5">
    <location>
        <begin position="210"/>
        <end position="225"/>
    </location>
</feature>
<proteinExistence type="predicted"/>
<evidence type="ECO:0000259" key="6">
    <source>
        <dbReference type="PROSITE" id="PS50217"/>
    </source>
</evidence>
<dbReference type="PROSITE" id="PS50217">
    <property type="entry name" value="BZIP"/>
    <property type="match status" value="1"/>
</dbReference>
<feature type="compositionally biased region" description="Low complexity" evidence="5">
    <location>
        <begin position="272"/>
        <end position="283"/>
    </location>
</feature>
<keyword evidence="3" id="KW-0539">Nucleus</keyword>
<organism evidence="7 8">
    <name type="scientific">Coccomyxa subellipsoidea</name>
    <dbReference type="NCBI Taxonomy" id="248742"/>
    <lineage>
        <taxon>Eukaryota</taxon>
        <taxon>Viridiplantae</taxon>
        <taxon>Chlorophyta</taxon>
        <taxon>core chlorophytes</taxon>
        <taxon>Trebouxiophyceae</taxon>
        <taxon>Trebouxiophyceae incertae sedis</taxon>
        <taxon>Coccomyxaceae</taxon>
        <taxon>Coccomyxa</taxon>
    </lineage>
</organism>
<comment type="caution">
    <text evidence="7">The sequence shown here is derived from an EMBL/GenBank/DDBJ whole genome shotgun (WGS) entry which is preliminary data.</text>
</comment>
<feature type="region of interest" description="Disordered" evidence="5">
    <location>
        <begin position="352"/>
        <end position="374"/>
    </location>
</feature>
<keyword evidence="8" id="KW-1185">Reference proteome</keyword>
<evidence type="ECO:0000313" key="8">
    <source>
        <dbReference type="Proteomes" id="UP001491310"/>
    </source>
</evidence>
<protein>
    <recommendedName>
        <fullName evidence="6">BZIP domain-containing protein</fullName>
    </recommendedName>
</protein>